<proteinExistence type="predicted"/>
<evidence type="ECO:0000313" key="4">
    <source>
        <dbReference type="Proteomes" id="UP000186108"/>
    </source>
</evidence>
<dbReference type="PANTHER" id="PTHR23028">
    <property type="entry name" value="ACETYLTRANSFERASE"/>
    <property type="match status" value="1"/>
</dbReference>
<reference evidence="3 4" key="1">
    <citation type="submission" date="2014-07" db="EMBL/GenBank/DDBJ databases">
        <authorList>
            <person name="Zhang J.E."/>
            <person name="Yang H."/>
            <person name="Guo J."/>
            <person name="Deng Z."/>
            <person name="Luo H."/>
            <person name="Luo M."/>
            <person name="Zhao B."/>
        </authorList>
    </citation>
    <scope>NUCLEOTIDE SEQUENCE [LARGE SCALE GENOMIC DNA]</scope>
    <source>
        <strain evidence="3 4">1CP</strain>
    </source>
</reference>
<dbReference type="EMBL" id="CP009111">
    <property type="protein sequence ID" value="ANS26435.1"/>
    <property type="molecule type" value="Genomic_DNA"/>
</dbReference>
<evidence type="ECO:0000256" key="1">
    <source>
        <dbReference type="SAM" id="Phobius"/>
    </source>
</evidence>
<protein>
    <submittedName>
        <fullName evidence="3">Putative acyltransferase</fullName>
    </submittedName>
</protein>
<feature type="transmembrane region" description="Helical" evidence="1">
    <location>
        <begin position="165"/>
        <end position="185"/>
    </location>
</feature>
<keyword evidence="1" id="KW-1133">Transmembrane helix</keyword>
<feature type="transmembrane region" description="Helical" evidence="1">
    <location>
        <begin position="232"/>
        <end position="252"/>
    </location>
</feature>
<organism evidence="3 4">
    <name type="scientific">Rhodococcus opacus</name>
    <name type="common">Nocardia opaca</name>
    <dbReference type="NCBI Taxonomy" id="37919"/>
    <lineage>
        <taxon>Bacteria</taxon>
        <taxon>Bacillati</taxon>
        <taxon>Actinomycetota</taxon>
        <taxon>Actinomycetes</taxon>
        <taxon>Mycobacteriales</taxon>
        <taxon>Nocardiaceae</taxon>
        <taxon>Rhodococcus</taxon>
    </lineage>
</organism>
<evidence type="ECO:0000259" key="2">
    <source>
        <dbReference type="Pfam" id="PF01757"/>
    </source>
</evidence>
<feature type="transmembrane region" description="Helical" evidence="1">
    <location>
        <begin position="306"/>
        <end position="326"/>
    </location>
</feature>
<dbReference type="GO" id="GO:0016747">
    <property type="term" value="F:acyltransferase activity, transferring groups other than amino-acyl groups"/>
    <property type="evidence" value="ECO:0007669"/>
    <property type="project" value="InterPro"/>
</dbReference>
<feature type="transmembrane region" description="Helical" evidence="1">
    <location>
        <begin position="332"/>
        <end position="350"/>
    </location>
</feature>
<keyword evidence="3" id="KW-0012">Acyltransferase</keyword>
<dbReference type="GO" id="GO:0016020">
    <property type="term" value="C:membrane"/>
    <property type="evidence" value="ECO:0007669"/>
    <property type="project" value="TreeGrafter"/>
</dbReference>
<accession>A0A1B1K1E4</accession>
<feature type="transmembrane region" description="Helical" evidence="1">
    <location>
        <begin position="264"/>
        <end position="285"/>
    </location>
</feature>
<evidence type="ECO:0000313" key="3">
    <source>
        <dbReference type="EMBL" id="ANS26435.1"/>
    </source>
</evidence>
<feature type="transmembrane region" description="Helical" evidence="1">
    <location>
        <begin position="85"/>
        <end position="103"/>
    </location>
</feature>
<dbReference type="RefSeq" id="WP_196775247.1">
    <property type="nucleotide sequence ID" value="NZ_CP009111.1"/>
</dbReference>
<feature type="transmembrane region" description="Helical" evidence="1">
    <location>
        <begin position="136"/>
        <end position="158"/>
    </location>
</feature>
<dbReference type="Proteomes" id="UP000186108">
    <property type="component" value="Chromosome"/>
</dbReference>
<feature type="domain" description="Acyltransferase 3" evidence="2">
    <location>
        <begin position="19"/>
        <end position="346"/>
    </location>
</feature>
<dbReference type="AlphaFoldDB" id="A0A1B1K1E4"/>
<keyword evidence="3" id="KW-0808">Transferase</keyword>
<keyword evidence="1" id="KW-0812">Transmembrane</keyword>
<dbReference type="PANTHER" id="PTHR23028:SF53">
    <property type="entry name" value="ACYL_TRANSF_3 DOMAIN-CONTAINING PROTEIN"/>
    <property type="match status" value="1"/>
</dbReference>
<feature type="transmembrane region" description="Helical" evidence="1">
    <location>
        <begin position="205"/>
        <end position="220"/>
    </location>
</feature>
<feature type="transmembrane region" description="Helical" evidence="1">
    <location>
        <begin position="21"/>
        <end position="41"/>
    </location>
</feature>
<name>A0A1B1K1E4_RHOOP</name>
<dbReference type="Pfam" id="PF01757">
    <property type="entry name" value="Acyl_transf_3"/>
    <property type="match status" value="1"/>
</dbReference>
<feature type="transmembrane region" description="Helical" evidence="1">
    <location>
        <begin position="47"/>
        <end position="64"/>
    </location>
</feature>
<dbReference type="GO" id="GO:0009103">
    <property type="term" value="P:lipopolysaccharide biosynthetic process"/>
    <property type="evidence" value="ECO:0007669"/>
    <property type="project" value="TreeGrafter"/>
</dbReference>
<dbReference type="InterPro" id="IPR050879">
    <property type="entry name" value="Acyltransferase_3"/>
</dbReference>
<gene>
    <name evidence="3" type="ORF">R1CP_08575</name>
</gene>
<keyword evidence="1" id="KW-0472">Membrane</keyword>
<dbReference type="InterPro" id="IPR002656">
    <property type="entry name" value="Acyl_transf_3_dom"/>
</dbReference>
<sequence>MVGSSFEPPVNGANRFAHIDALRAYAVLVVVLAHAGLGHVIPGGSGVTVFFSISGFIITFLVLRERDKTGGFSIGSFYARRAIKILPPLFFAIALPTLIYQLWKPISWRDFAGEIFFYYNWIKADGGGDVLPGSGVVWSLSIEEQFYIVFALIWIILVKVKYWKQILACIAVFGILSSTLLRIVLVQWNESASRIYYGSDTRLDGIAWGILVAIAYHSWLSRGGTSSRGARFFGHPFSFLLAIFLYLASLSIRDELFRDTFRFSLQSISTCLIIAYGLMPGGGFIRTQFYRVSQSSFVSRIGLASYSIYLVHLVIMSQLFLFTASWPMPLTLAFLASIGVGVGYLMYIYVEVPVMRLKARRTKTVGGVQGRAAASL</sequence>